<dbReference type="Pfam" id="PF04347">
    <property type="entry name" value="FliO"/>
    <property type="match status" value="1"/>
</dbReference>
<evidence type="ECO:0000256" key="4">
    <source>
        <dbReference type="ARBA" id="ARBA00023136"/>
    </source>
</evidence>
<evidence type="ECO:0000256" key="3">
    <source>
        <dbReference type="ARBA" id="ARBA00022989"/>
    </source>
</evidence>
<dbReference type="PANTHER" id="PTHR38766:SF1">
    <property type="entry name" value="FLAGELLAR PROTEIN FLIO"/>
    <property type="match status" value="1"/>
</dbReference>
<proteinExistence type="inferred from homology"/>
<keyword evidence="3 7" id="KW-1133">Transmembrane helix</keyword>
<evidence type="ECO:0000313" key="10">
    <source>
        <dbReference type="Proteomes" id="UP000528457"/>
    </source>
</evidence>
<evidence type="ECO:0000256" key="2">
    <source>
        <dbReference type="ARBA" id="ARBA00022692"/>
    </source>
</evidence>
<keyword evidence="9" id="KW-0969">Cilium</keyword>
<dbReference type="AlphaFoldDB" id="A0A7X0JWE6"/>
<dbReference type="RefSeq" id="WP_166847782.1">
    <property type="nucleotide sequence ID" value="NZ_JAAONY010000003.1"/>
</dbReference>
<keyword evidence="9" id="KW-0966">Cell projection</keyword>
<keyword evidence="1 7" id="KW-1003">Cell membrane</keyword>
<dbReference type="EMBL" id="JACHHT010000003">
    <property type="protein sequence ID" value="MBB6523464.1"/>
    <property type="molecule type" value="Genomic_DNA"/>
</dbReference>
<dbReference type="InterPro" id="IPR052205">
    <property type="entry name" value="FliO/MopB"/>
</dbReference>
<comment type="subcellular location">
    <subcellularLocation>
        <location evidence="7">Cell membrane</location>
    </subcellularLocation>
    <subcellularLocation>
        <location evidence="7">Bacterial flagellum basal body</location>
    </subcellularLocation>
</comment>
<protein>
    <recommendedName>
        <fullName evidence="7">Flagellar protein</fullName>
    </recommendedName>
</protein>
<dbReference type="InParanoid" id="A0A7X0JWE6"/>
<keyword evidence="2 7" id="KW-0812">Transmembrane</keyword>
<keyword evidence="5 7" id="KW-0975">Bacterial flagellum</keyword>
<keyword evidence="8" id="KW-0732">Signal</keyword>
<sequence length="156" mass="16885">MKNKNAQYLIASLASLLMAMPVWSQSETAGIAQQPVSGLPSASSQLLQILLALGLVIAMIYALAWFLKRFSKQGSLANSPIKIISSTSMGTREKIVLAEVNGQQLLLGVTAHSINTLQSFDKDDLEELELNQNRTEAVVDFKAKLASLMAVNKKPV</sequence>
<evidence type="ECO:0000256" key="7">
    <source>
        <dbReference type="RuleBase" id="RU362064"/>
    </source>
</evidence>
<dbReference type="PANTHER" id="PTHR38766">
    <property type="entry name" value="FLAGELLAR PROTEIN FLIO"/>
    <property type="match status" value="1"/>
</dbReference>
<dbReference type="FunCoup" id="A0A7X0JWE6">
    <property type="interactions" value="51"/>
</dbReference>
<keyword evidence="9" id="KW-0282">Flagellum</keyword>
<name>A0A7X0JWE6_9GAMM</name>
<keyword evidence="4 7" id="KW-0472">Membrane</keyword>
<comment type="caution">
    <text evidence="9">The sequence shown here is derived from an EMBL/GenBank/DDBJ whole genome shotgun (WGS) entry which is preliminary data.</text>
</comment>
<feature type="chain" id="PRO_5030943839" description="Flagellar protein" evidence="8">
    <location>
        <begin position="25"/>
        <end position="156"/>
    </location>
</feature>
<organism evidence="9 10">
    <name type="scientific">Pseudoteredinibacter isoporae</name>
    <dbReference type="NCBI Taxonomy" id="570281"/>
    <lineage>
        <taxon>Bacteria</taxon>
        <taxon>Pseudomonadati</taxon>
        <taxon>Pseudomonadota</taxon>
        <taxon>Gammaproteobacteria</taxon>
        <taxon>Cellvibrionales</taxon>
        <taxon>Cellvibrionaceae</taxon>
        <taxon>Pseudoteredinibacter</taxon>
    </lineage>
</organism>
<evidence type="ECO:0000256" key="5">
    <source>
        <dbReference type="ARBA" id="ARBA00023143"/>
    </source>
</evidence>
<dbReference type="NCBIfam" id="TIGR03500">
    <property type="entry name" value="FliO_TIGR"/>
    <property type="match status" value="1"/>
</dbReference>
<dbReference type="InterPro" id="IPR022781">
    <property type="entry name" value="Flagellar_biosynth_FliO"/>
</dbReference>
<feature type="signal peptide" evidence="8">
    <location>
        <begin position="1"/>
        <end position="24"/>
    </location>
</feature>
<dbReference type="Proteomes" id="UP000528457">
    <property type="component" value="Unassembled WGS sequence"/>
</dbReference>
<evidence type="ECO:0000256" key="1">
    <source>
        <dbReference type="ARBA" id="ARBA00022475"/>
    </source>
</evidence>
<evidence type="ECO:0000256" key="6">
    <source>
        <dbReference type="ARBA" id="ARBA00037937"/>
    </source>
</evidence>
<gene>
    <name evidence="9" type="ORF">HNR48_003766</name>
</gene>
<keyword evidence="10" id="KW-1185">Reference proteome</keyword>
<comment type="similarity">
    <text evidence="6 7">Belongs to the FliO/MopB family.</text>
</comment>
<evidence type="ECO:0000313" key="9">
    <source>
        <dbReference type="EMBL" id="MBB6523464.1"/>
    </source>
</evidence>
<reference evidence="9 10" key="1">
    <citation type="submission" date="2020-08" db="EMBL/GenBank/DDBJ databases">
        <title>Genomic Encyclopedia of Type Strains, Phase IV (KMG-IV): sequencing the most valuable type-strain genomes for metagenomic binning, comparative biology and taxonomic classification.</title>
        <authorList>
            <person name="Goeker M."/>
        </authorList>
    </citation>
    <scope>NUCLEOTIDE SEQUENCE [LARGE SCALE GENOMIC DNA]</scope>
    <source>
        <strain evidence="9 10">DSM 22368</strain>
    </source>
</reference>
<dbReference type="GO" id="GO:0009425">
    <property type="term" value="C:bacterial-type flagellum basal body"/>
    <property type="evidence" value="ECO:0007669"/>
    <property type="project" value="UniProtKB-SubCell"/>
</dbReference>
<feature type="transmembrane region" description="Helical" evidence="7">
    <location>
        <begin position="48"/>
        <end position="67"/>
    </location>
</feature>
<accession>A0A7X0JWE6</accession>
<dbReference type="GO" id="GO:0044781">
    <property type="term" value="P:bacterial-type flagellum organization"/>
    <property type="evidence" value="ECO:0007669"/>
    <property type="project" value="UniProtKB-UniRule"/>
</dbReference>
<evidence type="ECO:0000256" key="8">
    <source>
        <dbReference type="SAM" id="SignalP"/>
    </source>
</evidence>
<dbReference type="GO" id="GO:0005886">
    <property type="term" value="C:plasma membrane"/>
    <property type="evidence" value="ECO:0007669"/>
    <property type="project" value="UniProtKB-SubCell"/>
</dbReference>